<evidence type="ECO:0000313" key="4">
    <source>
        <dbReference type="Proteomes" id="UP000295431"/>
    </source>
</evidence>
<keyword evidence="3" id="KW-0813">Transport</keyword>
<name>A0A4R4N6V7_9ACTN</name>
<accession>A0A4R4N6V7</accession>
<proteinExistence type="predicted"/>
<keyword evidence="4" id="KW-1185">Reference proteome</keyword>
<dbReference type="Proteomes" id="UP000295431">
    <property type="component" value="Unassembled WGS sequence"/>
</dbReference>
<feature type="transmembrane region" description="Helical" evidence="1">
    <location>
        <begin position="77"/>
        <end position="99"/>
    </location>
</feature>
<dbReference type="GO" id="GO:0034220">
    <property type="term" value="P:monoatomic ion transmembrane transport"/>
    <property type="evidence" value="ECO:0007669"/>
    <property type="project" value="UniProtKB-KW"/>
</dbReference>
<feature type="transmembrane region" description="Helical" evidence="1">
    <location>
        <begin position="16"/>
        <end position="38"/>
    </location>
</feature>
<evidence type="ECO:0000313" key="3">
    <source>
        <dbReference type="EMBL" id="TDC02082.1"/>
    </source>
</evidence>
<dbReference type="AlphaFoldDB" id="A0A4R4N6V7"/>
<reference evidence="3 4" key="1">
    <citation type="submission" date="2019-03" db="EMBL/GenBank/DDBJ databases">
        <title>Draft genome sequences of novel Actinobacteria.</title>
        <authorList>
            <person name="Sahin N."/>
            <person name="Ay H."/>
            <person name="Saygin H."/>
        </authorList>
    </citation>
    <scope>NUCLEOTIDE SEQUENCE [LARGE SCALE GENOMIC DNA]</scope>
    <source>
        <strain evidence="3 4">DSM 45347</strain>
    </source>
</reference>
<protein>
    <submittedName>
        <fullName evidence="3">Two pore domain potassium channel family protein</fullName>
    </submittedName>
</protein>
<feature type="domain" description="Potassium channel" evidence="2">
    <location>
        <begin position="90"/>
        <end position="168"/>
    </location>
</feature>
<feature type="transmembrane region" description="Helical" evidence="1">
    <location>
        <begin position="148"/>
        <end position="168"/>
    </location>
</feature>
<keyword evidence="1" id="KW-0472">Membrane</keyword>
<organism evidence="3 4">
    <name type="scientific">Actinomadura bangladeshensis</name>
    <dbReference type="NCBI Taxonomy" id="453573"/>
    <lineage>
        <taxon>Bacteria</taxon>
        <taxon>Bacillati</taxon>
        <taxon>Actinomycetota</taxon>
        <taxon>Actinomycetes</taxon>
        <taxon>Streptosporangiales</taxon>
        <taxon>Thermomonosporaceae</taxon>
        <taxon>Actinomadura</taxon>
    </lineage>
</organism>
<dbReference type="OrthoDB" id="9799090at2"/>
<keyword evidence="1" id="KW-0812">Transmembrane</keyword>
<gene>
    <name evidence="3" type="ORF">E1284_39685</name>
</gene>
<evidence type="ECO:0000256" key="1">
    <source>
        <dbReference type="SAM" id="Phobius"/>
    </source>
</evidence>
<evidence type="ECO:0000259" key="2">
    <source>
        <dbReference type="Pfam" id="PF07885"/>
    </source>
</evidence>
<feature type="transmembrane region" description="Helical" evidence="1">
    <location>
        <begin position="44"/>
        <end position="65"/>
    </location>
</feature>
<dbReference type="SUPFAM" id="SSF81324">
    <property type="entry name" value="Voltage-gated potassium channels"/>
    <property type="match status" value="1"/>
</dbReference>
<dbReference type="EMBL" id="SMJW01000454">
    <property type="protein sequence ID" value="TDC02082.1"/>
    <property type="molecule type" value="Genomic_DNA"/>
</dbReference>
<keyword evidence="1" id="KW-1133">Transmembrane helix</keyword>
<keyword evidence="3" id="KW-0406">Ion transport</keyword>
<sequence>MDAGVKTPSRRTRRMLVLWTALRTVVITTCLLAAYFAAPLDKPFTLLSAVALGFALAAFGALVAWQARAIVRSPSPRLRTAEALATSVPLFLVAFAASYCLMENGMPGTFSEPLTHVDALYFTMTVFSSVGFGDIVPRSQLARTLTSAQMLGDLIIVGFVAKVLLGAMRRGVERRDRETDDP</sequence>
<dbReference type="Gene3D" id="1.10.287.70">
    <property type="match status" value="1"/>
</dbReference>
<keyword evidence="3" id="KW-0407">Ion channel</keyword>
<dbReference type="Pfam" id="PF07885">
    <property type="entry name" value="Ion_trans_2"/>
    <property type="match status" value="1"/>
</dbReference>
<dbReference type="InterPro" id="IPR013099">
    <property type="entry name" value="K_chnl_dom"/>
</dbReference>
<comment type="caution">
    <text evidence="3">The sequence shown here is derived from an EMBL/GenBank/DDBJ whole genome shotgun (WGS) entry which is preliminary data.</text>
</comment>